<name>A0A0C3Q3F4_9AGAM</name>
<evidence type="ECO:0000256" key="1">
    <source>
        <dbReference type="SAM" id="Phobius"/>
    </source>
</evidence>
<protein>
    <recommendedName>
        <fullName evidence="2">DUF6535 domain-containing protein</fullName>
    </recommendedName>
</protein>
<dbReference type="STRING" id="1051891.A0A0C3Q3F4"/>
<dbReference type="OrthoDB" id="3219854at2759"/>
<accession>A0A0C3Q3F4</accession>
<feature type="transmembrane region" description="Helical" evidence="1">
    <location>
        <begin position="115"/>
        <end position="138"/>
    </location>
</feature>
<dbReference type="Proteomes" id="UP000054248">
    <property type="component" value="Unassembled WGS sequence"/>
</dbReference>
<dbReference type="AlphaFoldDB" id="A0A0C3Q3F4"/>
<feature type="transmembrane region" description="Helical" evidence="1">
    <location>
        <begin position="53"/>
        <end position="72"/>
    </location>
</feature>
<dbReference type="EMBL" id="KN823367">
    <property type="protein sequence ID" value="KIO17561.1"/>
    <property type="molecule type" value="Genomic_DNA"/>
</dbReference>
<evidence type="ECO:0000313" key="4">
    <source>
        <dbReference type="Proteomes" id="UP000054248"/>
    </source>
</evidence>
<reference evidence="4" key="2">
    <citation type="submission" date="2015-01" db="EMBL/GenBank/DDBJ databases">
        <title>Evolutionary Origins and Diversification of the Mycorrhizal Mutualists.</title>
        <authorList>
            <consortium name="DOE Joint Genome Institute"/>
            <consortium name="Mycorrhizal Genomics Consortium"/>
            <person name="Kohler A."/>
            <person name="Kuo A."/>
            <person name="Nagy L.G."/>
            <person name="Floudas D."/>
            <person name="Copeland A."/>
            <person name="Barry K.W."/>
            <person name="Cichocki N."/>
            <person name="Veneault-Fourrey C."/>
            <person name="LaButti K."/>
            <person name="Lindquist E.A."/>
            <person name="Lipzen A."/>
            <person name="Lundell T."/>
            <person name="Morin E."/>
            <person name="Murat C."/>
            <person name="Riley R."/>
            <person name="Ohm R."/>
            <person name="Sun H."/>
            <person name="Tunlid A."/>
            <person name="Henrissat B."/>
            <person name="Grigoriev I.V."/>
            <person name="Hibbett D.S."/>
            <person name="Martin F."/>
        </authorList>
    </citation>
    <scope>NUCLEOTIDE SEQUENCE [LARGE SCALE GENOMIC DNA]</scope>
    <source>
        <strain evidence="4">MUT 4182</strain>
    </source>
</reference>
<reference evidence="3 4" key="1">
    <citation type="submission" date="2014-04" db="EMBL/GenBank/DDBJ databases">
        <authorList>
            <consortium name="DOE Joint Genome Institute"/>
            <person name="Kuo A."/>
            <person name="Girlanda M."/>
            <person name="Perotto S."/>
            <person name="Kohler A."/>
            <person name="Nagy L.G."/>
            <person name="Floudas D."/>
            <person name="Copeland A."/>
            <person name="Barry K.W."/>
            <person name="Cichocki N."/>
            <person name="Veneault-Fourrey C."/>
            <person name="LaButti K."/>
            <person name="Lindquist E.A."/>
            <person name="Lipzen A."/>
            <person name="Lundell T."/>
            <person name="Morin E."/>
            <person name="Murat C."/>
            <person name="Sun H."/>
            <person name="Tunlid A."/>
            <person name="Henrissat B."/>
            <person name="Grigoriev I.V."/>
            <person name="Hibbett D.S."/>
            <person name="Martin F."/>
            <person name="Nordberg H.P."/>
            <person name="Cantor M.N."/>
            <person name="Hua S.X."/>
        </authorList>
    </citation>
    <scope>NUCLEOTIDE SEQUENCE [LARGE SCALE GENOMIC DNA]</scope>
    <source>
        <strain evidence="3 4">MUT 4182</strain>
    </source>
</reference>
<feature type="domain" description="DUF6535" evidence="2">
    <location>
        <begin position="28"/>
        <end position="199"/>
    </location>
</feature>
<feature type="transmembrane region" description="Helical" evidence="1">
    <location>
        <begin position="179"/>
        <end position="200"/>
    </location>
</feature>
<keyword evidence="1" id="KW-1133">Transmembrane helix</keyword>
<dbReference type="Pfam" id="PF20153">
    <property type="entry name" value="DUF6535"/>
    <property type="match status" value="1"/>
</dbReference>
<dbReference type="HOGENOM" id="CLU_018688_1_2_1"/>
<keyword evidence="1" id="KW-0812">Transmembrane</keyword>
<evidence type="ECO:0000259" key="2">
    <source>
        <dbReference type="Pfam" id="PF20153"/>
    </source>
</evidence>
<feature type="non-terminal residue" evidence="3">
    <location>
        <position position="203"/>
    </location>
</feature>
<dbReference type="InterPro" id="IPR045338">
    <property type="entry name" value="DUF6535"/>
</dbReference>
<keyword evidence="1" id="KW-0472">Membrane</keyword>
<keyword evidence="4" id="KW-1185">Reference proteome</keyword>
<organism evidence="3 4">
    <name type="scientific">Tulasnella calospora MUT 4182</name>
    <dbReference type="NCBI Taxonomy" id="1051891"/>
    <lineage>
        <taxon>Eukaryota</taxon>
        <taxon>Fungi</taxon>
        <taxon>Dikarya</taxon>
        <taxon>Basidiomycota</taxon>
        <taxon>Agaricomycotina</taxon>
        <taxon>Agaricomycetes</taxon>
        <taxon>Cantharellales</taxon>
        <taxon>Tulasnellaceae</taxon>
        <taxon>Tulasnella</taxon>
    </lineage>
</organism>
<proteinExistence type="predicted"/>
<gene>
    <name evidence="3" type="ORF">M407DRAFT_84853</name>
</gene>
<sequence>MDDEQSEAADAKYVSSLNPEFGDARGFWNRYEELAGSNDRELSDDLNANLDTLLIFAGLFSAINTAFISFTMPSLSPGSFDRTNALLELVLLKADNGTFARSSLSAPFSPNATTILANCLLYASLCCSLLAAAGAMLGKEWLRNFDRKGQVASLGDQARLRQKKFRAVQRWYFRESIQLFPYTLLLSVVLFFAGLVPYLVGVN</sequence>
<evidence type="ECO:0000313" key="3">
    <source>
        <dbReference type="EMBL" id="KIO17561.1"/>
    </source>
</evidence>